<gene>
    <name evidence="11" type="primary">hemC</name>
    <name evidence="11" type="ORF">ACERK3_13070</name>
</gene>
<comment type="function">
    <text evidence="2">Tetrapolymerization of the monopyrrole PBG into the hydroxymethylbilane pre-uroporphyrinogen in several discrete steps.</text>
</comment>
<reference evidence="11 12" key="1">
    <citation type="submission" date="2024-08" db="EMBL/GenBank/DDBJ databases">
        <title>Whole-genome sequencing of halo(alkali)philic microorganisms from hypersaline lakes.</title>
        <authorList>
            <person name="Sorokin D.Y."/>
            <person name="Merkel A.Y."/>
            <person name="Messina E."/>
            <person name="Yakimov M."/>
        </authorList>
    </citation>
    <scope>NUCLEOTIDE SEQUENCE [LARGE SCALE GENOMIC DNA]</scope>
    <source>
        <strain evidence="11 12">AB-hyl4</strain>
    </source>
</reference>
<evidence type="ECO:0000256" key="2">
    <source>
        <dbReference type="ARBA" id="ARBA00002869"/>
    </source>
</evidence>
<evidence type="ECO:0000313" key="12">
    <source>
        <dbReference type="Proteomes" id="UP001575105"/>
    </source>
</evidence>
<evidence type="ECO:0000256" key="1">
    <source>
        <dbReference type="ARBA" id="ARBA00001916"/>
    </source>
</evidence>
<dbReference type="SUPFAM" id="SSF54782">
    <property type="entry name" value="Porphobilinogen deaminase (hydroxymethylbilane synthase), C-terminal domain"/>
    <property type="match status" value="1"/>
</dbReference>
<evidence type="ECO:0000256" key="6">
    <source>
        <dbReference type="ARBA" id="ARBA00022679"/>
    </source>
</evidence>
<dbReference type="InterPro" id="IPR000860">
    <property type="entry name" value="HemC"/>
</dbReference>
<keyword evidence="12" id="KW-1185">Reference proteome</keyword>
<comment type="similarity">
    <text evidence="4">Belongs to the HMBS family.</text>
</comment>
<dbReference type="SUPFAM" id="SSF53850">
    <property type="entry name" value="Periplasmic binding protein-like II"/>
    <property type="match status" value="1"/>
</dbReference>
<keyword evidence="6 11" id="KW-0808">Transferase</keyword>
<proteinExistence type="inferred from homology"/>
<evidence type="ECO:0000256" key="5">
    <source>
        <dbReference type="ARBA" id="ARBA00012655"/>
    </source>
</evidence>
<keyword evidence="7" id="KW-0627">Porphyrin biosynthesis</keyword>
<organism evidence="11 12">
    <name type="scientific">Natronomicrosphaera hydrolytica</name>
    <dbReference type="NCBI Taxonomy" id="3242702"/>
    <lineage>
        <taxon>Bacteria</taxon>
        <taxon>Pseudomonadati</taxon>
        <taxon>Planctomycetota</taxon>
        <taxon>Phycisphaerae</taxon>
        <taxon>Phycisphaerales</taxon>
        <taxon>Phycisphaeraceae</taxon>
        <taxon>Natronomicrosphaera</taxon>
    </lineage>
</organism>
<accession>A0ABV4U904</accession>
<evidence type="ECO:0000256" key="9">
    <source>
        <dbReference type="NCBIfam" id="TIGR00212"/>
    </source>
</evidence>
<evidence type="ECO:0000256" key="3">
    <source>
        <dbReference type="ARBA" id="ARBA00004735"/>
    </source>
</evidence>
<comment type="caution">
    <text evidence="11">The sequence shown here is derived from an EMBL/GenBank/DDBJ whole genome shotgun (WGS) entry which is preliminary data.</text>
</comment>
<evidence type="ECO:0000313" key="11">
    <source>
        <dbReference type="EMBL" id="MFA9479216.1"/>
    </source>
</evidence>
<dbReference type="NCBIfam" id="TIGR00212">
    <property type="entry name" value="hemC"/>
    <property type="match status" value="1"/>
</dbReference>
<dbReference type="EC" id="2.5.1.61" evidence="5 9"/>
<evidence type="ECO:0000256" key="4">
    <source>
        <dbReference type="ARBA" id="ARBA00005638"/>
    </source>
</evidence>
<dbReference type="Gene3D" id="3.40.190.10">
    <property type="entry name" value="Periplasmic binding protein-like II"/>
    <property type="match status" value="2"/>
</dbReference>
<dbReference type="InterPro" id="IPR022417">
    <property type="entry name" value="Porphobilin_deaminase_N"/>
</dbReference>
<dbReference type="InterPro" id="IPR022419">
    <property type="entry name" value="Porphobilin_deaminase_cofac_BS"/>
</dbReference>
<dbReference type="Gene3D" id="3.30.160.40">
    <property type="entry name" value="Porphobilinogen deaminase, C-terminal domain"/>
    <property type="match status" value="1"/>
</dbReference>
<evidence type="ECO:0000256" key="7">
    <source>
        <dbReference type="ARBA" id="ARBA00023244"/>
    </source>
</evidence>
<protein>
    <recommendedName>
        <fullName evidence="5 9">Hydroxymethylbilane synthase</fullName>
        <ecNumber evidence="5 9">2.5.1.61</ecNumber>
    </recommendedName>
</protein>
<name>A0ABV4U904_9BACT</name>
<dbReference type="RefSeq" id="WP_425346142.1">
    <property type="nucleotide sequence ID" value="NZ_JBGUBD010000007.1"/>
</dbReference>
<dbReference type="PROSITE" id="PS00533">
    <property type="entry name" value="PORPHOBILINOGEN_DEAM"/>
    <property type="match status" value="1"/>
</dbReference>
<dbReference type="EMBL" id="JBGUBD010000007">
    <property type="protein sequence ID" value="MFA9479216.1"/>
    <property type="molecule type" value="Genomic_DNA"/>
</dbReference>
<evidence type="ECO:0000256" key="8">
    <source>
        <dbReference type="ARBA" id="ARBA00048169"/>
    </source>
</evidence>
<dbReference type="PANTHER" id="PTHR11557:SF0">
    <property type="entry name" value="PORPHOBILINOGEN DEAMINASE"/>
    <property type="match status" value="1"/>
</dbReference>
<comment type="catalytic activity">
    <reaction evidence="8">
        <text>4 porphobilinogen + H2O = hydroxymethylbilane + 4 NH4(+)</text>
        <dbReference type="Rhea" id="RHEA:13185"/>
        <dbReference type="ChEBI" id="CHEBI:15377"/>
        <dbReference type="ChEBI" id="CHEBI:28938"/>
        <dbReference type="ChEBI" id="CHEBI:57845"/>
        <dbReference type="ChEBI" id="CHEBI:58126"/>
        <dbReference type="EC" id="2.5.1.61"/>
    </reaction>
</comment>
<sequence length="348" mass="36960">MRRSRKPIVIASRRSRLARIQAELVGKALSKLHPRLEIEYRWIDSEGDLHTGPSLAEVGGKGLFTRSLEKAVLAGEADLAVHSLKDMPAVDTPGLALAAVPPRADVRDCLITREGAGGLAGMPAGAVVGTSSPRRAAQVLRARPDVRIQLIRGNVDTRLRKVLDVSGEHGPSYDATLLAVAGLLRMGLREHVTQPIDVDEVLPAAGQGALGIQCRSDDHVTLTRCLPLNDSTIATAVHAERQVVAGLNGNCHSPISVLCQAVPPQSKSKRNTDSHWYRLRARVMSSDGQTVLATDETASPKELRRVVAQTVDALIAQNARRLLAACRGIPVGESAAGRPAAAAEAVAE</sequence>
<dbReference type="PRINTS" id="PR00151">
    <property type="entry name" value="PORPHBDMNASE"/>
</dbReference>
<comment type="pathway">
    <text evidence="3">Porphyrin-containing compound metabolism; protoporphyrin-IX biosynthesis; coproporphyrinogen-III from 5-aminolevulinate: step 2/4.</text>
</comment>
<comment type="cofactor">
    <cofactor evidence="1">
        <name>dipyrromethane</name>
        <dbReference type="ChEBI" id="CHEBI:60342"/>
    </cofactor>
</comment>
<evidence type="ECO:0000259" key="10">
    <source>
        <dbReference type="Pfam" id="PF01379"/>
    </source>
</evidence>
<dbReference type="PANTHER" id="PTHR11557">
    <property type="entry name" value="PORPHOBILINOGEN DEAMINASE"/>
    <property type="match status" value="1"/>
</dbReference>
<dbReference type="InterPro" id="IPR036803">
    <property type="entry name" value="Porphobilinogen_deaminase_C_sf"/>
</dbReference>
<dbReference type="PIRSF" id="PIRSF001438">
    <property type="entry name" value="4pyrrol_synth_OHMeBilane_synth"/>
    <property type="match status" value="1"/>
</dbReference>
<dbReference type="Pfam" id="PF01379">
    <property type="entry name" value="Porphobil_deam"/>
    <property type="match status" value="1"/>
</dbReference>
<dbReference type="GO" id="GO:0004418">
    <property type="term" value="F:hydroxymethylbilane synthase activity"/>
    <property type="evidence" value="ECO:0007669"/>
    <property type="project" value="UniProtKB-EC"/>
</dbReference>
<feature type="domain" description="Porphobilinogen deaminase N-terminal" evidence="10">
    <location>
        <begin position="8"/>
        <end position="221"/>
    </location>
</feature>
<dbReference type="Proteomes" id="UP001575105">
    <property type="component" value="Unassembled WGS sequence"/>
</dbReference>